<dbReference type="PATRIC" id="fig|1280948.3.peg.1709"/>
<dbReference type="Proteomes" id="UP000024547">
    <property type="component" value="Unassembled WGS sequence"/>
</dbReference>
<keyword evidence="2" id="KW-1005">Bacterial flagellum biogenesis</keyword>
<dbReference type="GeneID" id="92501803"/>
<evidence type="ECO:0000256" key="3">
    <source>
        <dbReference type="ARBA" id="ARBA00022884"/>
    </source>
</evidence>
<dbReference type="STRING" id="1280948.HY36_04395"/>
<keyword evidence="1" id="KW-0678">Repressor</keyword>
<evidence type="ECO:0008006" key="6">
    <source>
        <dbReference type="Google" id="ProtNLM"/>
    </source>
</evidence>
<keyword evidence="3" id="KW-0694">RNA-binding</keyword>
<dbReference type="EMBL" id="AWFH01000012">
    <property type="protein sequence ID" value="KCZ61799.1"/>
    <property type="molecule type" value="Genomic_DNA"/>
</dbReference>
<dbReference type="RefSeq" id="WP_035551046.1">
    <property type="nucleotide sequence ID" value="NZ_AWFH01000012.1"/>
</dbReference>
<sequence>MPLKLSLKPGETFVVNGAVVRNGDRRGVLLLETRARVLREKDILRPTEATTQAGRAYFAIMQMYLLGEVDGPPYAQAAEAIAGLLAVCESDEDRENVLEISADVASSNLYRALSRCRKLMAADARGPE</sequence>
<gene>
    <name evidence="4" type="ORF">HY36_04395</name>
</gene>
<dbReference type="GO" id="GO:0044781">
    <property type="term" value="P:bacterial-type flagellum organization"/>
    <property type="evidence" value="ECO:0007669"/>
    <property type="project" value="UniProtKB-KW"/>
</dbReference>
<proteinExistence type="predicted"/>
<evidence type="ECO:0000256" key="1">
    <source>
        <dbReference type="ARBA" id="ARBA00022491"/>
    </source>
</evidence>
<evidence type="ECO:0000313" key="4">
    <source>
        <dbReference type="EMBL" id="KCZ61799.1"/>
    </source>
</evidence>
<name>A0A059E1H0_9PROT</name>
<keyword evidence="5" id="KW-1185">Reference proteome</keyword>
<accession>A0A059E1H0</accession>
<dbReference type="AlphaFoldDB" id="A0A059E1H0"/>
<protein>
    <recommendedName>
        <fullName evidence="6">Flagellar biosynthesis repressor FlbT</fullName>
    </recommendedName>
</protein>
<dbReference type="Pfam" id="PF07378">
    <property type="entry name" value="FlbT"/>
    <property type="match status" value="1"/>
</dbReference>
<organism evidence="4 5">
    <name type="scientific">Hyphomonas atlantica</name>
    <dbReference type="NCBI Taxonomy" id="1280948"/>
    <lineage>
        <taxon>Bacteria</taxon>
        <taxon>Pseudomonadati</taxon>
        <taxon>Pseudomonadota</taxon>
        <taxon>Alphaproteobacteria</taxon>
        <taxon>Hyphomonadales</taxon>
        <taxon>Hyphomonadaceae</taxon>
        <taxon>Hyphomonas</taxon>
    </lineage>
</organism>
<dbReference type="OrthoDB" id="8561314at2"/>
<dbReference type="GO" id="GO:0048027">
    <property type="term" value="F:mRNA 5'-UTR binding"/>
    <property type="evidence" value="ECO:0007669"/>
    <property type="project" value="InterPro"/>
</dbReference>
<dbReference type="GO" id="GO:0006402">
    <property type="term" value="P:mRNA catabolic process"/>
    <property type="evidence" value="ECO:0007669"/>
    <property type="project" value="InterPro"/>
</dbReference>
<dbReference type="GO" id="GO:1902209">
    <property type="term" value="P:negative regulation of bacterial-type flagellum assembly"/>
    <property type="evidence" value="ECO:0007669"/>
    <property type="project" value="InterPro"/>
</dbReference>
<dbReference type="eggNOG" id="COG5443">
    <property type="taxonomic scope" value="Bacteria"/>
</dbReference>
<evidence type="ECO:0000256" key="2">
    <source>
        <dbReference type="ARBA" id="ARBA00022795"/>
    </source>
</evidence>
<dbReference type="InterPro" id="IPR009967">
    <property type="entry name" value="Flagellum_FlbT"/>
</dbReference>
<reference evidence="4 5" key="1">
    <citation type="journal article" date="2014" name="Antonie Van Leeuwenhoek">
        <title>Hyphomonas beringensis sp. nov. and Hyphomonas chukchiensis sp. nov., isolated from surface seawater of the Bering Sea and Chukchi Sea.</title>
        <authorList>
            <person name="Li C."/>
            <person name="Lai Q."/>
            <person name="Li G."/>
            <person name="Dong C."/>
            <person name="Wang J."/>
            <person name="Liao Y."/>
            <person name="Shao Z."/>
        </authorList>
    </citation>
    <scope>NUCLEOTIDE SEQUENCE [LARGE SCALE GENOMIC DNA]</scope>
    <source>
        <strain evidence="4 5">22II1-22F38</strain>
    </source>
</reference>
<comment type="caution">
    <text evidence="4">The sequence shown here is derived from an EMBL/GenBank/DDBJ whole genome shotgun (WGS) entry which is preliminary data.</text>
</comment>
<evidence type="ECO:0000313" key="5">
    <source>
        <dbReference type="Proteomes" id="UP000024547"/>
    </source>
</evidence>